<keyword evidence="2" id="KW-1185">Reference proteome</keyword>
<evidence type="ECO:0000313" key="2">
    <source>
        <dbReference type="Proteomes" id="UP000671952"/>
    </source>
</evidence>
<sequence>MSKQTQCPLPGKPHICKREGRWCVAPNACPIDGDVYVAALGHVAMRNGEREMTAVRVGGVRYPNAWDGLAAMGVPAKRRGDVLRKLRSWGYVRWVTSHNSLANWRERRIEWCL</sequence>
<protein>
    <submittedName>
        <fullName evidence="1">Uncharacterized protein</fullName>
    </submittedName>
</protein>
<accession>A0A858WP52</accession>
<dbReference type="Proteomes" id="UP000671952">
    <property type="component" value="Segment"/>
</dbReference>
<name>A0A858WP52_9CAUD</name>
<reference evidence="1" key="1">
    <citation type="submission" date="2020-03" db="EMBL/GenBank/DDBJ databases">
        <title>Development of an integrated pest management strategy to control Xanthomonas campestris pv. campestris by using bacteriophages.</title>
        <authorList>
            <person name="Holtappels D."/>
            <person name="Rombouts S."/>
            <person name="Lavigne R."/>
            <person name="Wagemans J."/>
        </authorList>
    </citation>
    <scope>NUCLEOTIDE SEQUENCE</scope>
</reference>
<dbReference type="EMBL" id="MT161385">
    <property type="protein sequence ID" value="QJI53038.1"/>
    <property type="molecule type" value="Genomic_DNA"/>
</dbReference>
<gene>
    <name evidence="1" type="ORF">XccvBFoX4_gp84</name>
</gene>
<evidence type="ECO:0000313" key="1">
    <source>
        <dbReference type="EMBL" id="QJI53038.1"/>
    </source>
</evidence>
<organism evidence="1 2">
    <name type="scientific">Xanthomonas phage FoX4</name>
    <dbReference type="NCBI Taxonomy" id="2723900"/>
    <lineage>
        <taxon>Viruses</taxon>
        <taxon>Duplodnaviria</taxon>
        <taxon>Heunggongvirae</taxon>
        <taxon>Uroviricota</taxon>
        <taxon>Caudoviricetes</taxon>
        <taxon>Foxquatrovirus</taxon>
        <taxon>Foxquatrovirus fox4</taxon>
    </lineage>
</organism>
<proteinExistence type="predicted"/>